<sequence>MLFKDKTKSGIKAFNSVLKVCFEKNSNALLPEAAEQGKKDLVIGILKVNRDSIESTTPQGLSVLHSAIAAVNNKDIIAILLQVKPTLVIQKDASGLTPSFYNTNKAIIAIYYNIMNEML</sequence>
<evidence type="ECO:0008006" key="3">
    <source>
        <dbReference type="Google" id="ProtNLM"/>
    </source>
</evidence>
<comment type="caution">
    <text evidence="1">The sequence shown here is derived from an EMBL/GenBank/DDBJ whole genome shotgun (WGS) entry which is preliminary data.</text>
</comment>
<evidence type="ECO:0000313" key="2">
    <source>
        <dbReference type="Proteomes" id="UP001628124"/>
    </source>
</evidence>
<organism evidence="1 2">
    <name type="scientific">Candidatus Rickettsia kedanie</name>
    <dbReference type="NCBI Taxonomy" id="3115352"/>
    <lineage>
        <taxon>Bacteria</taxon>
        <taxon>Pseudomonadati</taxon>
        <taxon>Pseudomonadota</taxon>
        <taxon>Alphaproteobacteria</taxon>
        <taxon>Rickettsiales</taxon>
        <taxon>Rickettsiaceae</taxon>
        <taxon>Rickettsieae</taxon>
        <taxon>Rickettsia</taxon>
        <taxon>spotted fever group</taxon>
    </lineage>
</organism>
<dbReference type="RefSeq" id="WP_412708588.1">
    <property type="nucleotide sequence ID" value="NZ_BAABMM010000041.1"/>
</dbReference>
<proteinExistence type="predicted"/>
<dbReference type="InterPro" id="IPR036770">
    <property type="entry name" value="Ankyrin_rpt-contain_sf"/>
</dbReference>
<protein>
    <recommendedName>
        <fullName evidence="3">Ankyrin repeat protein</fullName>
    </recommendedName>
</protein>
<gene>
    <name evidence="1" type="ORF">KNCP2_12720</name>
</gene>
<keyword evidence="2" id="KW-1185">Reference proteome</keyword>
<dbReference type="EMBL" id="BAABMM010000041">
    <property type="protein sequence ID" value="GAA5252984.1"/>
    <property type="molecule type" value="Genomic_DNA"/>
</dbReference>
<dbReference type="Gene3D" id="1.25.40.20">
    <property type="entry name" value="Ankyrin repeat-containing domain"/>
    <property type="match status" value="1"/>
</dbReference>
<reference evidence="1 2" key="1">
    <citation type="journal article" date="2024" name="Microbiol. Immunol.">
        <title>Discovery of a novel spotted fever group Rickettsia, 'Candidatus Rickettsia kedanie,' in unfed larval chigger mites, Leptotrombidium scutellare.</title>
        <authorList>
            <person name="Ogawa M."/>
            <person name="Matsutani M."/>
            <person name="Katayama T."/>
            <person name="Takada N."/>
            <person name="Noda S."/>
            <person name="Takahashi M."/>
            <person name="Kageyama D."/>
            <person name="Hanaoka N."/>
            <person name="Ebihara H."/>
        </authorList>
    </citation>
    <scope>NUCLEOTIDE SEQUENCE [LARGE SCALE GENOMIC DNA]</scope>
    <source>
        <strain evidence="1 2">KNCP2-13</strain>
    </source>
</reference>
<name>A0ABP9TUS6_9RICK</name>
<dbReference type="SUPFAM" id="SSF48403">
    <property type="entry name" value="Ankyrin repeat"/>
    <property type="match status" value="1"/>
</dbReference>
<dbReference type="Proteomes" id="UP001628124">
    <property type="component" value="Unassembled WGS sequence"/>
</dbReference>
<evidence type="ECO:0000313" key="1">
    <source>
        <dbReference type="EMBL" id="GAA5252984.1"/>
    </source>
</evidence>
<accession>A0ABP9TUS6</accession>